<sequence>MHLNAKTILQIHGRLNRLGQKNAVKWHNLKVKNYFHDHEERVLLTKWSRQSSAEASFPYWISGALREVVHFELMKAYMNHPFNRYAYVVIYDRDAPKMEYYTQKVVKLGHACSALVKLMTETDRGQSWTENDEYLMVAMLEMSQEISVGEFETRLTCGEQLLRQKNGGKARKDEVEGRKKQSKSDELLSSEDMEGESEREDEAEELADEEFPLVRDE</sequence>
<evidence type="ECO:0000313" key="3">
    <source>
        <dbReference type="Proteomes" id="UP001140511"/>
    </source>
</evidence>
<keyword evidence="3" id="KW-1185">Reference proteome</keyword>
<dbReference type="Proteomes" id="UP001140511">
    <property type="component" value="Unassembled WGS sequence"/>
</dbReference>
<gene>
    <name evidence="2" type="ORF">T069G_06429</name>
</gene>
<evidence type="ECO:0000256" key="1">
    <source>
        <dbReference type="SAM" id="MobiDB-lite"/>
    </source>
</evidence>
<feature type="region of interest" description="Disordered" evidence="1">
    <location>
        <begin position="166"/>
        <end position="217"/>
    </location>
</feature>
<evidence type="ECO:0000313" key="2">
    <source>
        <dbReference type="EMBL" id="KAJ4858162.1"/>
    </source>
</evidence>
<dbReference type="RefSeq" id="XP_056027218.1">
    <property type="nucleotide sequence ID" value="XM_056173639.1"/>
</dbReference>
<name>A0A9W9B7R4_9HYPO</name>
<proteinExistence type="predicted"/>
<dbReference type="GeneID" id="80868327"/>
<accession>A0A9W9B7R4</accession>
<reference evidence="2" key="1">
    <citation type="submission" date="2022-09" db="EMBL/GenBank/DDBJ databases">
        <title>Chromosome-level assembly of Trichoderma breve T069, a fungus used in development of biopesticide product.</title>
        <authorList>
            <person name="Lin R."/>
            <person name="Liu T."/>
        </authorList>
    </citation>
    <scope>NUCLEOTIDE SEQUENCE</scope>
    <source>
        <strain evidence="2">T069</strain>
    </source>
</reference>
<dbReference type="AlphaFoldDB" id="A0A9W9B7R4"/>
<feature type="compositionally biased region" description="Acidic residues" evidence="1">
    <location>
        <begin position="188"/>
        <end position="211"/>
    </location>
</feature>
<comment type="caution">
    <text evidence="2">The sequence shown here is derived from an EMBL/GenBank/DDBJ whole genome shotgun (WGS) entry which is preliminary data.</text>
</comment>
<protein>
    <submittedName>
        <fullName evidence="2">Uncharacterized protein</fullName>
    </submittedName>
</protein>
<organism evidence="2 3">
    <name type="scientific">Trichoderma breve</name>
    <dbReference type="NCBI Taxonomy" id="2034170"/>
    <lineage>
        <taxon>Eukaryota</taxon>
        <taxon>Fungi</taxon>
        <taxon>Dikarya</taxon>
        <taxon>Ascomycota</taxon>
        <taxon>Pezizomycotina</taxon>
        <taxon>Sordariomycetes</taxon>
        <taxon>Hypocreomycetidae</taxon>
        <taxon>Hypocreales</taxon>
        <taxon>Hypocreaceae</taxon>
        <taxon>Trichoderma</taxon>
    </lineage>
</organism>
<dbReference type="EMBL" id="JAOPEN010000004">
    <property type="protein sequence ID" value="KAJ4858162.1"/>
    <property type="molecule type" value="Genomic_DNA"/>
</dbReference>
<feature type="compositionally biased region" description="Basic and acidic residues" evidence="1">
    <location>
        <begin position="170"/>
        <end position="186"/>
    </location>
</feature>